<evidence type="ECO:0000313" key="2">
    <source>
        <dbReference type="EMBL" id="ORZ34389.1"/>
    </source>
</evidence>
<evidence type="ECO:0000256" key="1">
    <source>
        <dbReference type="SAM" id="MobiDB-lite"/>
    </source>
</evidence>
<dbReference type="AlphaFoldDB" id="A0A1Y2HIM8"/>
<comment type="caution">
    <text evidence="2">The sequence shown here is derived from an EMBL/GenBank/DDBJ whole genome shotgun (WGS) entry which is preliminary data.</text>
</comment>
<dbReference type="Proteomes" id="UP000193411">
    <property type="component" value="Unassembled WGS sequence"/>
</dbReference>
<evidence type="ECO:0000313" key="3">
    <source>
        <dbReference type="Proteomes" id="UP000193411"/>
    </source>
</evidence>
<gene>
    <name evidence="2" type="ORF">BCR44DRAFT_1157969</name>
</gene>
<sequence>MTTFIASTRSSLLTCVLFTKPQSSSLNESRPALAVKQSTLDRFPLPRLLFHARPRPLPLGRHLRKFLHEKKKKKKNRMAFNLFHSRHSTVYPIRKIGSAPRYFASLPGTDHGFPPFRGANSISESNPPPPALTPGRDSNGRAFVARDDKPAVSTAPGAGAT</sequence>
<name>A0A1Y2HIM8_9FUNG</name>
<feature type="region of interest" description="Disordered" evidence="1">
    <location>
        <begin position="114"/>
        <end position="161"/>
    </location>
</feature>
<organism evidence="2 3">
    <name type="scientific">Catenaria anguillulae PL171</name>
    <dbReference type="NCBI Taxonomy" id="765915"/>
    <lineage>
        <taxon>Eukaryota</taxon>
        <taxon>Fungi</taxon>
        <taxon>Fungi incertae sedis</taxon>
        <taxon>Blastocladiomycota</taxon>
        <taxon>Blastocladiomycetes</taxon>
        <taxon>Blastocladiales</taxon>
        <taxon>Catenariaceae</taxon>
        <taxon>Catenaria</taxon>
    </lineage>
</organism>
<accession>A0A1Y2HIM8</accession>
<reference evidence="2 3" key="1">
    <citation type="submission" date="2016-07" db="EMBL/GenBank/DDBJ databases">
        <title>Pervasive Adenine N6-methylation of Active Genes in Fungi.</title>
        <authorList>
            <consortium name="DOE Joint Genome Institute"/>
            <person name="Mondo S.J."/>
            <person name="Dannebaum R.O."/>
            <person name="Kuo R.C."/>
            <person name="Labutti K."/>
            <person name="Haridas S."/>
            <person name="Kuo A."/>
            <person name="Salamov A."/>
            <person name="Ahrendt S.R."/>
            <person name="Lipzen A."/>
            <person name="Sullivan W."/>
            <person name="Andreopoulos W.B."/>
            <person name="Clum A."/>
            <person name="Lindquist E."/>
            <person name="Daum C."/>
            <person name="Ramamoorthy G.K."/>
            <person name="Gryganskyi A."/>
            <person name="Culley D."/>
            <person name="Magnuson J.K."/>
            <person name="James T.Y."/>
            <person name="O'Malley M.A."/>
            <person name="Stajich J.E."/>
            <person name="Spatafora J.W."/>
            <person name="Visel A."/>
            <person name="Grigoriev I.V."/>
        </authorList>
    </citation>
    <scope>NUCLEOTIDE SEQUENCE [LARGE SCALE GENOMIC DNA]</scope>
    <source>
        <strain evidence="2 3">PL171</strain>
    </source>
</reference>
<keyword evidence="3" id="KW-1185">Reference proteome</keyword>
<protein>
    <submittedName>
        <fullName evidence="2">Uncharacterized protein</fullName>
    </submittedName>
</protein>
<proteinExistence type="predicted"/>
<dbReference type="EMBL" id="MCFL01000029">
    <property type="protein sequence ID" value="ORZ34389.1"/>
    <property type="molecule type" value="Genomic_DNA"/>
</dbReference>